<name>A0A6M3IXG7_9ZZZZ</name>
<proteinExistence type="predicted"/>
<evidence type="ECO:0000313" key="2">
    <source>
        <dbReference type="EMBL" id="QJA68031.1"/>
    </source>
</evidence>
<gene>
    <name evidence="2" type="ORF">MM415A10826_0006</name>
    <name evidence="1" type="ORF">MM415B00842_0035</name>
</gene>
<dbReference type="EMBL" id="MT141579">
    <property type="protein sequence ID" value="QJA68031.1"/>
    <property type="molecule type" value="Genomic_DNA"/>
</dbReference>
<protein>
    <submittedName>
        <fullName evidence="1">Uncharacterized protein</fullName>
    </submittedName>
</protein>
<organism evidence="1">
    <name type="scientific">viral metagenome</name>
    <dbReference type="NCBI Taxonomy" id="1070528"/>
    <lineage>
        <taxon>unclassified sequences</taxon>
        <taxon>metagenomes</taxon>
        <taxon>organismal metagenomes</taxon>
    </lineage>
</organism>
<dbReference type="AlphaFoldDB" id="A0A6M3IXG7"/>
<accession>A0A6M3IXG7</accession>
<evidence type="ECO:0000313" key="1">
    <source>
        <dbReference type="EMBL" id="QJA62014.1"/>
    </source>
</evidence>
<reference evidence="1" key="1">
    <citation type="submission" date="2020-03" db="EMBL/GenBank/DDBJ databases">
        <title>The deep terrestrial virosphere.</title>
        <authorList>
            <person name="Holmfeldt K."/>
            <person name="Nilsson E."/>
            <person name="Simone D."/>
            <person name="Lopez-Fernandez M."/>
            <person name="Wu X."/>
            <person name="de Brujin I."/>
            <person name="Lundin D."/>
            <person name="Andersson A."/>
            <person name="Bertilsson S."/>
            <person name="Dopson M."/>
        </authorList>
    </citation>
    <scope>NUCLEOTIDE SEQUENCE</scope>
    <source>
        <strain evidence="2">MM415A10826</strain>
        <strain evidence="1">MM415B00842</strain>
    </source>
</reference>
<dbReference type="EMBL" id="MT141459">
    <property type="protein sequence ID" value="QJA62014.1"/>
    <property type="molecule type" value="Genomic_DNA"/>
</dbReference>
<sequence length="94" mass="10769">MTASFNCNECQDKTCIKTKKVCEKIEKILRAEGVKDSEWIRPRVNSSTAKKDGFGQWREKTGGYGSKEIEGIANMRAFQLRYGKNYNKQKGQEV</sequence>